<feature type="transmembrane region" description="Helical" evidence="1">
    <location>
        <begin position="253"/>
        <end position="274"/>
    </location>
</feature>
<name>A0A9P3CS91_9PEZI</name>
<dbReference type="GO" id="GO:0016787">
    <property type="term" value="F:hydrolase activity"/>
    <property type="evidence" value="ECO:0007669"/>
    <property type="project" value="InterPro"/>
</dbReference>
<proteinExistence type="predicted"/>
<comment type="caution">
    <text evidence="3">The sequence shown here is derived from an EMBL/GenBank/DDBJ whole genome shotgun (WGS) entry which is preliminary data.</text>
</comment>
<dbReference type="InterPro" id="IPR051693">
    <property type="entry name" value="UPF0046_metallophosphoest"/>
</dbReference>
<dbReference type="CDD" id="cd07379">
    <property type="entry name" value="MPP_239FB"/>
    <property type="match status" value="1"/>
</dbReference>
<keyword evidence="4" id="KW-1185">Reference proteome</keyword>
<dbReference type="PANTHER" id="PTHR12905:SF18">
    <property type="entry name" value="ESTER HYDROLASE, PUTATIVE (AFU_ORTHOLOGUE AFUA_4G03130)-RELATED"/>
    <property type="match status" value="1"/>
</dbReference>
<dbReference type="Proteomes" id="UP000825890">
    <property type="component" value="Unassembled WGS sequence"/>
</dbReference>
<keyword evidence="1" id="KW-1133">Transmembrane helix</keyword>
<feature type="domain" description="Calcineurin-like phosphoesterase" evidence="2">
    <location>
        <begin position="69"/>
        <end position="230"/>
    </location>
</feature>
<accession>A0A9P3CS91</accession>
<dbReference type="OrthoDB" id="630188at2759"/>
<keyword evidence="1" id="KW-0472">Membrane</keyword>
<gene>
    <name evidence="3" type="ORF">CKM354_001106400</name>
</gene>
<dbReference type="InterPro" id="IPR029052">
    <property type="entry name" value="Metallo-depent_PP-like"/>
</dbReference>
<organism evidence="3 4">
    <name type="scientific">Cercospora kikuchii</name>
    <dbReference type="NCBI Taxonomy" id="84275"/>
    <lineage>
        <taxon>Eukaryota</taxon>
        <taxon>Fungi</taxon>
        <taxon>Dikarya</taxon>
        <taxon>Ascomycota</taxon>
        <taxon>Pezizomycotina</taxon>
        <taxon>Dothideomycetes</taxon>
        <taxon>Dothideomycetidae</taxon>
        <taxon>Mycosphaerellales</taxon>
        <taxon>Mycosphaerellaceae</taxon>
        <taxon>Cercospora</taxon>
    </lineage>
</organism>
<dbReference type="EMBL" id="BOLY01000007">
    <property type="protein sequence ID" value="GIZ47989.1"/>
    <property type="molecule type" value="Genomic_DNA"/>
</dbReference>
<keyword evidence="1" id="KW-0812">Transmembrane</keyword>
<dbReference type="PANTHER" id="PTHR12905">
    <property type="entry name" value="METALLOPHOSPHOESTERASE"/>
    <property type="match status" value="1"/>
</dbReference>
<evidence type="ECO:0000313" key="3">
    <source>
        <dbReference type="EMBL" id="GIZ47989.1"/>
    </source>
</evidence>
<evidence type="ECO:0000259" key="2">
    <source>
        <dbReference type="Pfam" id="PF00149"/>
    </source>
</evidence>
<dbReference type="SUPFAM" id="SSF56300">
    <property type="entry name" value="Metallo-dependent phosphatases"/>
    <property type="match status" value="1"/>
</dbReference>
<dbReference type="GeneID" id="68296639"/>
<sequence length="305" mass="34282">MALDATIHRRETTWWYQFQQSPCPTLAKTIYSWRRRLALHQASKQVPEDSSDLTVVCVSDTHNSQPKTPPGDILIHAGDLTQGGTATELQAQLTWLKAQPHAYKIVIAGNHDIVLDPAKSAELGFRSGARQSLQWGSIIYLQHSQTTVKVRERTLSIYGHPSTRKHGNWAFQYDRGADVFSNRIPDDVDILVTHSPPQFHLDVAGWGDMSLLREIERVKPKLHVFGHIHGGYGQDILVYDRFERLYQDLCSGLAGLLAIFHMVYLLLHTVFAGIPRNAKRTTLVNASAVGGLREDSLRNVQTVHL</sequence>
<dbReference type="Gene3D" id="3.60.21.10">
    <property type="match status" value="1"/>
</dbReference>
<dbReference type="Pfam" id="PF00149">
    <property type="entry name" value="Metallophos"/>
    <property type="match status" value="1"/>
</dbReference>
<dbReference type="AlphaFoldDB" id="A0A9P3CS91"/>
<evidence type="ECO:0000256" key="1">
    <source>
        <dbReference type="SAM" id="Phobius"/>
    </source>
</evidence>
<reference evidence="3 4" key="1">
    <citation type="submission" date="2021-01" db="EMBL/GenBank/DDBJ databases">
        <title>Cercospora kikuchii MAFF 305040 whole genome shotgun sequence.</title>
        <authorList>
            <person name="Kashiwa T."/>
            <person name="Suzuki T."/>
        </authorList>
    </citation>
    <scope>NUCLEOTIDE SEQUENCE [LARGE SCALE GENOMIC DNA]</scope>
    <source>
        <strain evidence="3 4">MAFF 305040</strain>
    </source>
</reference>
<evidence type="ECO:0000313" key="4">
    <source>
        <dbReference type="Proteomes" id="UP000825890"/>
    </source>
</evidence>
<dbReference type="InterPro" id="IPR004843">
    <property type="entry name" value="Calcineurin-like_PHP"/>
</dbReference>
<dbReference type="RefSeq" id="XP_044662476.1">
    <property type="nucleotide sequence ID" value="XM_044806541.1"/>
</dbReference>
<protein>
    <recommendedName>
        <fullName evidence="2">Calcineurin-like phosphoesterase domain-containing protein</fullName>
    </recommendedName>
</protein>